<feature type="domain" description="Manganese/iron superoxide dismutase N-terminal" evidence="8">
    <location>
        <begin position="27"/>
        <end position="97"/>
    </location>
</feature>
<evidence type="ECO:0000313" key="9">
    <source>
        <dbReference type="EMBL" id="KAJ1996568.1"/>
    </source>
</evidence>
<dbReference type="Proteomes" id="UP001150907">
    <property type="component" value="Unassembled WGS sequence"/>
</dbReference>
<dbReference type="GO" id="GO:0004784">
    <property type="term" value="F:superoxide dismutase activity"/>
    <property type="evidence" value="ECO:0007669"/>
    <property type="project" value="UniProtKB-EC"/>
</dbReference>
<evidence type="ECO:0000256" key="6">
    <source>
        <dbReference type="ARBA" id="ARBA00049204"/>
    </source>
</evidence>
<evidence type="ECO:0000256" key="5">
    <source>
        <dbReference type="ARBA" id="ARBA00023002"/>
    </source>
</evidence>
<gene>
    <name evidence="9" type="primary">SOD2</name>
    <name evidence="9" type="ORF">H4R26_006148</name>
</gene>
<dbReference type="GO" id="GO:0005739">
    <property type="term" value="C:mitochondrion"/>
    <property type="evidence" value="ECO:0007669"/>
    <property type="project" value="TreeGrafter"/>
</dbReference>
<dbReference type="SUPFAM" id="SSF46609">
    <property type="entry name" value="Fe,Mn superoxide dismutase (SOD), N-terminal domain"/>
    <property type="match status" value="1"/>
</dbReference>
<comment type="catalytic activity">
    <reaction evidence="6">
        <text>2 superoxide + 2 H(+) = H2O2 + O2</text>
        <dbReference type="Rhea" id="RHEA:20696"/>
        <dbReference type="ChEBI" id="CHEBI:15378"/>
        <dbReference type="ChEBI" id="CHEBI:15379"/>
        <dbReference type="ChEBI" id="CHEBI:16240"/>
        <dbReference type="ChEBI" id="CHEBI:18421"/>
        <dbReference type="EC" id="1.15.1.1"/>
    </reaction>
</comment>
<dbReference type="EMBL" id="JANBQF010001758">
    <property type="protein sequence ID" value="KAJ1996568.1"/>
    <property type="molecule type" value="Genomic_DNA"/>
</dbReference>
<protein>
    <recommendedName>
        <fullName evidence="2">superoxide dismutase</fullName>
        <ecNumber evidence="2">1.15.1.1</ecNumber>
    </recommendedName>
</protein>
<dbReference type="Gene3D" id="1.10.287.990">
    <property type="entry name" value="Fe,Mn superoxide dismutase (SOD) domain"/>
    <property type="match status" value="1"/>
</dbReference>
<dbReference type="InterPro" id="IPR001189">
    <property type="entry name" value="Mn/Fe_SOD"/>
</dbReference>
<evidence type="ECO:0000313" key="10">
    <source>
        <dbReference type="Proteomes" id="UP001150907"/>
    </source>
</evidence>
<reference evidence="9" key="1">
    <citation type="submission" date="2022-07" db="EMBL/GenBank/DDBJ databases">
        <title>Phylogenomic reconstructions and comparative analyses of Kickxellomycotina fungi.</title>
        <authorList>
            <person name="Reynolds N.K."/>
            <person name="Stajich J.E."/>
            <person name="Barry K."/>
            <person name="Grigoriev I.V."/>
            <person name="Crous P."/>
            <person name="Smith M.E."/>
        </authorList>
    </citation>
    <scope>NUCLEOTIDE SEQUENCE</scope>
    <source>
        <strain evidence="9">IMI 214461</strain>
    </source>
</reference>
<feature type="coiled-coil region" evidence="7">
    <location>
        <begin position="57"/>
        <end position="84"/>
    </location>
</feature>
<dbReference type="PRINTS" id="PR01703">
    <property type="entry name" value="MNSODISMTASE"/>
</dbReference>
<evidence type="ECO:0000256" key="7">
    <source>
        <dbReference type="SAM" id="Coils"/>
    </source>
</evidence>
<keyword evidence="3" id="KW-0479">Metal-binding</keyword>
<dbReference type="OrthoDB" id="239262at2759"/>
<dbReference type="InterPro" id="IPR019831">
    <property type="entry name" value="Mn/Fe_SOD_N"/>
</dbReference>
<dbReference type="AlphaFoldDB" id="A0A9W8B994"/>
<feature type="non-terminal residue" evidence="9">
    <location>
        <position position="97"/>
    </location>
</feature>
<sequence length="97" mass="10597">MLIAKTLSATSRQLVRKVGALGAIRGKHSVPDLDYDYNELEPVISAKIMQLHHDKHHATYVANLNVAEEKLEEAKSRNDLAGEVALQPAINFNGGGH</sequence>
<keyword evidence="10" id="KW-1185">Reference proteome</keyword>
<keyword evidence="7" id="KW-0175">Coiled coil</keyword>
<evidence type="ECO:0000256" key="1">
    <source>
        <dbReference type="ARBA" id="ARBA00008714"/>
    </source>
</evidence>
<dbReference type="InterPro" id="IPR050265">
    <property type="entry name" value="Fe/Mn_Superoxide_Dismutase"/>
</dbReference>
<dbReference type="InterPro" id="IPR036324">
    <property type="entry name" value="Mn/Fe_SOD_N_sf"/>
</dbReference>
<evidence type="ECO:0000259" key="8">
    <source>
        <dbReference type="Pfam" id="PF00081"/>
    </source>
</evidence>
<keyword evidence="5 9" id="KW-0560">Oxidoreductase</keyword>
<dbReference type="PANTHER" id="PTHR11404:SF6">
    <property type="entry name" value="SUPEROXIDE DISMUTASE [MN], MITOCHONDRIAL"/>
    <property type="match status" value="1"/>
</dbReference>
<proteinExistence type="inferred from homology"/>
<comment type="similarity">
    <text evidence="1">Belongs to the iron/manganese superoxide dismutase family.</text>
</comment>
<name>A0A9W8B994_9FUNG</name>
<dbReference type="GO" id="GO:0030145">
    <property type="term" value="F:manganese ion binding"/>
    <property type="evidence" value="ECO:0007669"/>
    <property type="project" value="TreeGrafter"/>
</dbReference>
<dbReference type="FunFam" id="1.10.287.990:FF:000001">
    <property type="entry name" value="Superoxide dismutase"/>
    <property type="match status" value="1"/>
</dbReference>
<evidence type="ECO:0000256" key="4">
    <source>
        <dbReference type="ARBA" id="ARBA00022862"/>
    </source>
</evidence>
<evidence type="ECO:0000256" key="2">
    <source>
        <dbReference type="ARBA" id="ARBA00012682"/>
    </source>
</evidence>
<comment type="caution">
    <text evidence="9">The sequence shown here is derived from an EMBL/GenBank/DDBJ whole genome shotgun (WGS) entry which is preliminary data.</text>
</comment>
<accession>A0A9W8B994</accession>
<dbReference type="Pfam" id="PF00081">
    <property type="entry name" value="Sod_Fe_N"/>
    <property type="match status" value="1"/>
</dbReference>
<evidence type="ECO:0000256" key="3">
    <source>
        <dbReference type="ARBA" id="ARBA00022723"/>
    </source>
</evidence>
<keyword evidence="4" id="KW-0049">Antioxidant</keyword>
<dbReference type="EC" id="1.15.1.1" evidence="2"/>
<dbReference type="PANTHER" id="PTHR11404">
    <property type="entry name" value="SUPEROXIDE DISMUTASE 2"/>
    <property type="match status" value="1"/>
</dbReference>
<organism evidence="9 10">
    <name type="scientific">Coemansia thaxteri</name>
    <dbReference type="NCBI Taxonomy" id="2663907"/>
    <lineage>
        <taxon>Eukaryota</taxon>
        <taxon>Fungi</taxon>
        <taxon>Fungi incertae sedis</taxon>
        <taxon>Zoopagomycota</taxon>
        <taxon>Kickxellomycotina</taxon>
        <taxon>Kickxellomycetes</taxon>
        <taxon>Kickxellales</taxon>
        <taxon>Kickxellaceae</taxon>
        <taxon>Coemansia</taxon>
    </lineage>
</organism>